<dbReference type="PANTHER" id="PTHR36838">
    <property type="entry name" value="AUXIN EFFLUX CARRIER FAMILY PROTEIN"/>
    <property type="match status" value="1"/>
</dbReference>
<keyword evidence="3" id="KW-0813">Transport</keyword>
<gene>
    <name evidence="9" type="ORF">H9L06_08860</name>
</gene>
<dbReference type="Gene3D" id="1.20.1530.20">
    <property type="match status" value="1"/>
</dbReference>
<organism evidence="9 10">
    <name type="scientific">Leucobacter denitrificans</name>
    <dbReference type="NCBI Taxonomy" id="683042"/>
    <lineage>
        <taxon>Bacteria</taxon>
        <taxon>Bacillati</taxon>
        <taxon>Actinomycetota</taxon>
        <taxon>Actinomycetes</taxon>
        <taxon>Micrococcales</taxon>
        <taxon>Microbacteriaceae</taxon>
        <taxon>Leucobacter</taxon>
    </lineage>
</organism>
<feature type="transmembrane region" description="Helical" evidence="8">
    <location>
        <begin position="251"/>
        <end position="273"/>
    </location>
</feature>
<dbReference type="Proteomes" id="UP000515934">
    <property type="component" value="Chromosome"/>
</dbReference>
<comment type="similarity">
    <text evidence="2">Belongs to the auxin efflux carrier (TC 2.A.69) family.</text>
</comment>
<keyword evidence="10" id="KW-1185">Reference proteome</keyword>
<dbReference type="GO" id="GO:0005886">
    <property type="term" value="C:plasma membrane"/>
    <property type="evidence" value="ECO:0007669"/>
    <property type="project" value="UniProtKB-SubCell"/>
</dbReference>
<dbReference type="AlphaFoldDB" id="A0A7G9S3E2"/>
<evidence type="ECO:0000313" key="9">
    <source>
        <dbReference type="EMBL" id="QNN62367.1"/>
    </source>
</evidence>
<evidence type="ECO:0000256" key="5">
    <source>
        <dbReference type="ARBA" id="ARBA00022692"/>
    </source>
</evidence>
<feature type="transmembrane region" description="Helical" evidence="8">
    <location>
        <begin position="35"/>
        <end position="54"/>
    </location>
</feature>
<evidence type="ECO:0000256" key="6">
    <source>
        <dbReference type="ARBA" id="ARBA00022989"/>
    </source>
</evidence>
<evidence type="ECO:0000256" key="4">
    <source>
        <dbReference type="ARBA" id="ARBA00022475"/>
    </source>
</evidence>
<protein>
    <submittedName>
        <fullName evidence="9">AEC family transporter</fullName>
    </submittedName>
</protein>
<dbReference type="GO" id="GO:0055085">
    <property type="term" value="P:transmembrane transport"/>
    <property type="evidence" value="ECO:0007669"/>
    <property type="project" value="InterPro"/>
</dbReference>
<feature type="transmembrane region" description="Helical" evidence="8">
    <location>
        <begin position="198"/>
        <end position="216"/>
    </location>
</feature>
<keyword evidence="5 8" id="KW-0812">Transmembrane</keyword>
<comment type="subcellular location">
    <subcellularLocation>
        <location evidence="1">Cell membrane</location>
        <topology evidence="1">Multi-pass membrane protein</topology>
    </subcellularLocation>
</comment>
<feature type="transmembrane region" description="Helical" evidence="8">
    <location>
        <begin position="169"/>
        <end position="186"/>
    </location>
</feature>
<dbReference type="EMBL" id="CP060716">
    <property type="protein sequence ID" value="QNN62367.1"/>
    <property type="molecule type" value="Genomic_DNA"/>
</dbReference>
<dbReference type="KEGG" id="ldn:H9L06_08860"/>
<reference evidence="9 10" key="1">
    <citation type="submission" date="2020-08" db="EMBL/GenBank/DDBJ databases">
        <title>Genome sequence of Leucobacter denitrificans KACC 14055T.</title>
        <authorList>
            <person name="Hyun D.-W."/>
            <person name="Bae J.-W."/>
        </authorList>
    </citation>
    <scope>NUCLEOTIDE SEQUENCE [LARGE SCALE GENOMIC DNA]</scope>
    <source>
        <strain evidence="9 10">KACC 14055</strain>
    </source>
</reference>
<sequence>MINLISTAILPIMVLLGLGVLLKRHFLKEEPFWRGLEWLSYFVFAPALFVSTIYNVDLSIIPTGSLVISLVVPIVAVALLVICSKRLLRIDGPQLTSLLQGSVRFNTYIGLIFASAYRGDEGVAIFALACAIVVPLVNIICVSALVHWGKPAHGSHKISFFGSLVKNPLIISCAVGFLLNVLNIPIPDLVVVSLDLAAAPALACGTLIAGAALRFVATRHDVVLMTVSVAVKLFILPLSAALIAASLGVTGTTLICIILICAGPAAPTAYVLASIMGGDKRLMAAISGCQTVCSVGTLPAVLAIGQQFVF</sequence>
<keyword evidence="6 8" id="KW-1133">Transmembrane helix</keyword>
<dbReference type="Pfam" id="PF03547">
    <property type="entry name" value="Mem_trans"/>
    <property type="match status" value="1"/>
</dbReference>
<evidence type="ECO:0000313" key="10">
    <source>
        <dbReference type="Proteomes" id="UP000515934"/>
    </source>
</evidence>
<feature type="transmembrane region" description="Helical" evidence="8">
    <location>
        <begin position="223"/>
        <end position="245"/>
    </location>
</feature>
<evidence type="ECO:0000256" key="3">
    <source>
        <dbReference type="ARBA" id="ARBA00022448"/>
    </source>
</evidence>
<dbReference type="RefSeq" id="WP_187554837.1">
    <property type="nucleotide sequence ID" value="NZ_CP060716.1"/>
</dbReference>
<dbReference type="InterPro" id="IPR038770">
    <property type="entry name" value="Na+/solute_symporter_sf"/>
</dbReference>
<feature type="transmembrane region" description="Helical" evidence="8">
    <location>
        <begin position="6"/>
        <end position="23"/>
    </location>
</feature>
<evidence type="ECO:0000256" key="2">
    <source>
        <dbReference type="ARBA" id="ARBA00010145"/>
    </source>
</evidence>
<keyword evidence="7 8" id="KW-0472">Membrane</keyword>
<keyword evidence="4" id="KW-1003">Cell membrane</keyword>
<accession>A0A7G9S3E2</accession>
<evidence type="ECO:0000256" key="7">
    <source>
        <dbReference type="ARBA" id="ARBA00023136"/>
    </source>
</evidence>
<name>A0A7G9S3E2_9MICO</name>
<feature type="transmembrane region" description="Helical" evidence="8">
    <location>
        <begin position="123"/>
        <end position="148"/>
    </location>
</feature>
<feature type="transmembrane region" description="Helical" evidence="8">
    <location>
        <begin position="60"/>
        <end position="83"/>
    </location>
</feature>
<dbReference type="InterPro" id="IPR004776">
    <property type="entry name" value="Mem_transp_PIN-like"/>
</dbReference>
<evidence type="ECO:0000256" key="1">
    <source>
        <dbReference type="ARBA" id="ARBA00004651"/>
    </source>
</evidence>
<proteinExistence type="inferred from homology"/>
<evidence type="ECO:0000256" key="8">
    <source>
        <dbReference type="SAM" id="Phobius"/>
    </source>
</evidence>
<dbReference type="PANTHER" id="PTHR36838:SF4">
    <property type="entry name" value="AUXIN EFFLUX CARRIER FAMILY PROTEIN"/>
    <property type="match status" value="1"/>
</dbReference>